<feature type="compositionally biased region" description="Basic and acidic residues" evidence="1">
    <location>
        <begin position="9"/>
        <end position="26"/>
    </location>
</feature>
<evidence type="ECO:0000313" key="2">
    <source>
        <dbReference type="EMBL" id="BDR53037.1"/>
    </source>
</evidence>
<gene>
    <name evidence="2" type="ORF">KIM372_09440</name>
</gene>
<accession>A0ABM8B825</accession>
<dbReference type="Proteomes" id="UP001321766">
    <property type="component" value="Chromosome"/>
</dbReference>
<keyword evidence="3" id="KW-1185">Reference proteome</keyword>
<sequence length="49" mass="5969">MPYTSYQQRYEEHCQGERHNRERESTGGKTTAFRQQDNRLRQRNRLAGQ</sequence>
<organism evidence="2 3">
    <name type="scientific">Bombiscardovia nodaiensis</name>
    <dbReference type="NCBI Taxonomy" id="2932181"/>
    <lineage>
        <taxon>Bacteria</taxon>
        <taxon>Bacillati</taxon>
        <taxon>Actinomycetota</taxon>
        <taxon>Actinomycetes</taxon>
        <taxon>Bifidobacteriales</taxon>
        <taxon>Bifidobacteriaceae</taxon>
        <taxon>Bombiscardovia</taxon>
    </lineage>
</organism>
<proteinExistence type="predicted"/>
<evidence type="ECO:0000256" key="1">
    <source>
        <dbReference type="SAM" id="MobiDB-lite"/>
    </source>
</evidence>
<protein>
    <submittedName>
        <fullName evidence="2">Uncharacterized protein</fullName>
    </submittedName>
</protein>
<dbReference type="EMBL" id="AP026798">
    <property type="protein sequence ID" value="BDR53037.1"/>
    <property type="molecule type" value="Genomic_DNA"/>
</dbReference>
<reference evidence="2 3" key="1">
    <citation type="journal article" date="2023" name="Microbiol. Spectr.">
        <title>Symbiosis of Carpenter Bees with Uncharacterized Lactic Acid Bacteria Showing NAD Auxotrophy.</title>
        <authorList>
            <person name="Kawasaki S."/>
            <person name="Ozawa K."/>
            <person name="Mori T."/>
            <person name="Yamamoto A."/>
            <person name="Ito M."/>
            <person name="Ohkuma M."/>
            <person name="Sakamoto M."/>
            <person name="Matsutani M."/>
        </authorList>
    </citation>
    <scope>NUCLEOTIDE SEQUENCE [LARGE SCALE GENOMIC DNA]</scope>
    <source>
        <strain evidence="2 3">Kim37-2</strain>
    </source>
</reference>
<name>A0ABM8B825_9BIFI</name>
<feature type="region of interest" description="Disordered" evidence="1">
    <location>
        <begin position="1"/>
        <end position="49"/>
    </location>
</feature>
<evidence type="ECO:0000313" key="3">
    <source>
        <dbReference type="Proteomes" id="UP001321766"/>
    </source>
</evidence>